<dbReference type="EMBL" id="KR095315">
    <property type="protein sequence ID" value="AKS26324.1"/>
    <property type="molecule type" value="Genomic_DNA"/>
</dbReference>
<protein>
    <submittedName>
        <fullName evidence="1">Uncharacterized protein</fullName>
    </submittedName>
</protein>
<evidence type="ECO:0000313" key="1">
    <source>
        <dbReference type="EMBL" id="AKS26324.1"/>
    </source>
</evidence>
<accession>A0A7R5WMC2</accession>
<keyword evidence="2" id="KW-1185">Reference proteome</keyword>
<sequence>MDSLPNIIDVEKCPILPSNLSLESDIIRLIYDYNWKQFDIRFKLLFKLDEQKNLTLRQTFDNPNDQQLRRFRKYISVTLEKCTDLQEKNKLFQQYLAPELKLISPTELNETPNDDIIRHFLEKGIYLMFVTYIHVRNNSVKSFKAYYQKANETESVMNFIKTKAYMAPFFEHMQSLFQTFYFYIINKYAKSSFFVFPLQTDQEILLTEISTSGVFGGQNDILDTTLETSLLKDKLEEKALEPNIINQFTSDQVQNMETILENKNINFLIKNNKLKLSDDLDKLVHITENKEPVKKDMFERAFITDPTDLDNLYQAYEKCDQKDLFLRYMVDKISYYQNTNQESVACMKSVENIFEKILQSNFDKNNLHLQSDDMKFILMLETLDKLRNMFAQPQGNNITVNLFSDEIKKAKINDDVIDLKK</sequence>
<evidence type="ECO:0000313" key="2">
    <source>
        <dbReference type="Proteomes" id="UP000593702"/>
    </source>
</evidence>
<reference evidence="1 2" key="1">
    <citation type="submission" date="2015-04" db="EMBL/GenBank/DDBJ databases">
        <title>Diachasmimorpha longicaudata entomopoxvirus genome.</title>
        <authorList>
            <person name="Coffman K.A."/>
            <person name="Burke G.R."/>
        </authorList>
    </citation>
    <scope>NUCLEOTIDE SEQUENCE [LARGE SCALE GENOMIC DNA]</scope>
</reference>
<proteinExistence type="predicted"/>
<dbReference type="Proteomes" id="UP000593702">
    <property type="component" value="Segment"/>
</dbReference>
<name>A0A7R5WMC2_9POXV</name>
<gene>
    <name evidence="1" type="ORF">DLEV_033</name>
</gene>
<organism evidence="1 2">
    <name type="scientific">Diachasmimorpha longicaudata entomopoxvirus</name>
    <dbReference type="NCBI Taxonomy" id="109981"/>
    <lineage>
        <taxon>Viruses</taxon>
        <taxon>Varidnaviria</taxon>
        <taxon>Bamfordvirae</taxon>
        <taxon>Nucleocytoviricota</taxon>
        <taxon>Pokkesviricetes</taxon>
        <taxon>Chitovirales</taxon>
        <taxon>Poxviridae</taxon>
        <taxon>Entomopoxvirinae</taxon>
        <taxon>Epsilonentomopoxvirus</taxon>
        <taxon>Epsilonentomopoxvirus dlongicaudata</taxon>
        <taxon>Diachasmimorpha entomopoxvirus</taxon>
    </lineage>
</organism>